<dbReference type="InterPro" id="IPR022073">
    <property type="entry name" value="T4BSS_DotH_IcmK"/>
</dbReference>
<feature type="signal peptide" evidence="2">
    <location>
        <begin position="1"/>
        <end position="20"/>
    </location>
</feature>
<evidence type="ECO:0000256" key="2">
    <source>
        <dbReference type="SAM" id="SignalP"/>
    </source>
</evidence>
<evidence type="ECO:0000313" key="3">
    <source>
        <dbReference type="EMBL" id="MBC3214633.1"/>
    </source>
</evidence>
<comment type="caution">
    <text evidence="3">The sequence shown here is derived from an EMBL/GenBank/DDBJ whole genome shotgun (WGS) entry which is preliminary data.</text>
</comment>
<dbReference type="AlphaFoldDB" id="A0AAW3WUN3"/>
<feature type="region of interest" description="Disordered" evidence="1">
    <location>
        <begin position="26"/>
        <end position="64"/>
    </location>
</feature>
<evidence type="ECO:0000256" key="1">
    <source>
        <dbReference type="SAM" id="MobiDB-lite"/>
    </source>
</evidence>
<feature type="chain" id="PRO_5043487113" evidence="2">
    <location>
        <begin position="21"/>
        <end position="340"/>
    </location>
</feature>
<dbReference type="Pfam" id="PF12293">
    <property type="entry name" value="T4BSS_DotH_IcmK"/>
    <property type="match status" value="1"/>
</dbReference>
<gene>
    <name evidence="3" type="ORF">H8J20_21065</name>
</gene>
<dbReference type="EMBL" id="JACNYO010000026">
    <property type="protein sequence ID" value="MBC3214633.1"/>
    <property type="molecule type" value="Genomic_DNA"/>
</dbReference>
<reference evidence="3" key="1">
    <citation type="submission" date="2020-08" db="EMBL/GenBank/DDBJ databases">
        <title>Food and environmental bacterial isolates.</title>
        <authorList>
            <person name="Richter L."/>
            <person name="Du Plessis E.M."/>
            <person name="Duvenage S."/>
            <person name="Allam M."/>
            <person name="Korsten L."/>
        </authorList>
    </citation>
    <scope>NUCLEOTIDE SEQUENCE</scope>
    <source>
        <strain evidence="3">UPMP2127</strain>
    </source>
</reference>
<sequence length="340" mass="36309">MNKRTLTAVALLLSATSALAAEWVPARSGTSPTTNLPAAPSPPPTQAQPAPEGQPVAATPPQNDITAPLRQYAPLAPPTAEQAWAMSQVNPLGSQQGVEMLGETMDGASRGRAWQSADVVPRISSLTVNLSPGASLPVLRTTTSQASSVMFTDNTGAPWPLAAPPYNGNSEGFVVNYIPDSSVMTVQAQRQHDRGNITVYLKGLPVPVIVDVNSGEASDKSKSRIVDGRLDLRIPQQGPQAKRMPSGQAKIGLNDATLQAFLDGVPPKEARRLKTQGTLPYTQVWQMGDDLYIRTRSEIRDEFELTQSSGDGTWLYKLPLTPEVAFSNAGKTVYLSISLE</sequence>
<evidence type="ECO:0000313" key="4">
    <source>
        <dbReference type="Proteomes" id="UP000659084"/>
    </source>
</evidence>
<dbReference type="Proteomes" id="UP000659084">
    <property type="component" value="Unassembled WGS sequence"/>
</dbReference>
<organism evidence="3 4">
    <name type="scientific">Serratia fonticola</name>
    <dbReference type="NCBI Taxonomy" id="47917"/>
    <lineage>
        <taxon>Bacteria</taxon>
        <taxon>Pseudomonadati</taxon>
        <taxon>Pseudomonadota</taxon>
        <taxon>Gammaproteobacteria</taxon>
        <taxon>Enterobacterales</taxon>
        <taxon>Yersiniaceae</taxon>
        <taxon>Serratia</taxon>
    </lineage>
</organism>
<accession>A0AAW3WUN3</accession>
<keyword evidence="2" id="KW-0732">Signal</keyword>
<proteinExistence type="predicted"/>
<dbReference type="RefSeq" id="WP_179253357.1">
    <property type="nucleotide sequence ID" value="NZ_JACBIV010000020.1"/>
</dbReference>
<name>A0AAW3WUN3_SERFO</name>
<protein>
    <submittedName>
        <fullName evidence="3">Conjugal transfer protein TraN</fullName>
    </submittedName>
</protein>